<protein>
    <submittedName>
        <fullName evidence="1">Uncharacterized protein</fullName>
    </submittedName>
</protein>
<keyword evidence="2" id="KW-1185">Reference proteome</keyword>
<evidence type="ECO:0000313" key="1">
    <source>
        <dbReference type="EMBL" id="GFN85763.1"/>
    </source>
</evidence>
<dbReference type="Proteomes" id="UP000735302">
    <property type="component" value="Unassembled WGS sequence"/>
</dbReference>
<comment type="caution">
    <text evidence="1">The sequence shown here is derived from an EMBL/GenBank/DDBJ whole genome shotgun (WGS) entry which is preliminary data.</text>
</comment>
<organism evidence="1 2">
    <name type="scientific">Plakobranchus ocellatus</name>
    <dbReference type="NCBI Taxonomy" id="259542"/>
    <lineage>
        <taxon>Eukaryota</taxon>
        <taxon>Metazoa</taxon>
        <taxon>Spiralia</taxon>
        <taxon>Lophotrochozoa</taxon>
        <taxon>Mollusca</taxon>
        <taxon>Gastropoda</taxon>
        <taxon>Heterobranchia</taxon>
        <taxon>Euthyneura</taxon>
        <taxon>Panpulmonata</taxon>
        <taxon>Sacoglossa</taxon>
        <taxon>Placobranchoidea</taxon>
        <taxon>Plakobranchidae</taxon>
        <taxon>Plakobranchus</taxon>
    </lineage>
</organism>
<gene>
    <name evidence="1" type="ORF">PoB_001226900</name>
</gene>
<reference evidence="1 2" key="1">
    <citation type="journal article" date="2021" name="Elife">
        <title>Chloroplast acquisition without the gene transfer in kleptoplastic sea slugs, Plakobranchus ocellatus.</title>
        <authorList>
            <person name="Maeda T."/>
            <person name="Takahashi S."/>
            <person name="Yoshida T."/>
            <person name="Shimamura S."/>
            <person name="Takaki Y."/>
            <person name="Nagai Y."/>
            <person name="Toyoda A."/>
            <person name="Suzuki Y."/>
            <person name="Arimoto A."/>
            <person name="Ishii H."/>
            <person name="Satoh N."/>
            <person name="Nishiyama T."/>
            <person name="Hasebe M."/>
            <person name="Maruyama T."/>
            <person name="Minagawa J."/>
            <person name="Obokata J."/>
            <person name="Shigenobu S."/>
        </authorList>
    </citation>
    <scope>NUCLEOTIDE SEQUENCE [LARGE SCALE GENOMIC DNA]</scope>
</reference>
<evidence type="ECO:0000313" key="2">
    <source>
        <dbReference type="Proteomes" id="UP000735302"/>
    </source>
</evidence>
<sequence>MTRELGRRPGLTCSFECHASLSHCFSNQSDHWGSSSSNIADLAWQTQAWCETIWQLRRCRDAKPPTDYCIVVFIQMR</sequence>
<proteinExistence type="predicted"/>
<dbReference type="EMBL" id="BLXT01001455">
    <property type="protein sequence ID" value="GFN85763.1"/>
    <property type="molecule type" value="Genomic_DNA"/>
</dbReference>
<name>A0AAV3YVK4_9GAST</name>
<dbReference type="AlphaFoldDB" id="A0AAV3YVK4"/>
<accession>A0AAV3YVK4</accession>